<dbReference type="InterPro" id="IPR024370">
    <property type="entry name" value="PBP_domain"/>
</dbReference>
<proteinExistence type="predicted"/>
<dbReference type="Gene3D" id="1.10.10.10">
    <property type="entry name" value="Winged helix-like DNA-binding domain superfamily/Winged helix DNA-binding domain"/>
    <property type="match status" value="1"/>
</dbReference>
<feature type="domain" description="PBP" evidence="1">
    <location>
        <begin position="138"/>
        <end position="316"/>
    </location>
</feature>
<dbReference type="SUPFAM" id="SSF46785">
    <property type="entry name" value="Winged helix' DNA-binding domain"/>
    <property type="match status" value="1"/>
</dbReference>
<gene>
    <name evidence="2" type="ORF">ENO77_03435</name>
</gene>
<dbReference type="Pfam" id="PF12727">
    <property type="entry name" value="PBP_like"/>
    <property type="match status" value="1"/>
</dbReference>
<protein>
    <submittedName>
        <fullName evidence="2">LysR family transcriptional regulator</fullName>
    </submittedName>
</protein>
<dbReference type="InterPro" id="IPR036390">
    <property type="entry name" value="WH_DNA-bd_sf"/>
</dbReference>
<accession>A0A7C2ZNR7</accession>
<dbReference type="SUPFAM" id="SSF53850">
    <property type="entry name" value="Periplasmic binding protein-like II"/>
    <property type="match status" value="1"/>
</dbReference>
<comment type="caution">
    <text evidence="2">The sequence shown here is derived from an EMBL/GenBank/DDBJ whole genome shotgun (WGS) entry which is preliminary data.</text>
</comment>
<organism evidence="2">
    <name type="scientific">Ignisphaera aggregans</name>
    <dbReference type="NCBI Taxonomy" id="334771"/>
    <lineage>
        <taxon>Archaea</taxon>
        <taxon>Thermoproteota</taxon>
        <taxon>Thermoprotei</taxon>
        <taxon>Desulfurococcales</taxon>
        <taxon>Desulfurococcaceae</taxon>
        <taxon>Ignisphaera</taxon>
    </lineage>
</organism>
<evidence type="ECO:0000313" key="2">
    <source>
        <dbReference type="EMBL" id="HEW53199.1"/>
    </source>
</evidence>
<dbReference type="PANTHER" id="PTHR38431">
    <property type="entry name" value="BLL2305 PROTEIN"/>
    <property type="match status" value="1"/>
</dbReference>
<dbReference type="InterPro" id="IPR036388">
    <property type="entry name" value="WH-like_DNA-bd_sf"/>
</dbReference>
<evidence type="ECO:0000259" key="1">
    <source>
        <dbReference type="Pfam" id="PF12727"/>
    </source>
</evidence>
<name>A0A7C2ZNR7_9CREN</name>
<sequence length="346" mass="38851">MADDEISVMFNIVVEYKGVKVLDHHVFQILKAIKEKGSILGATRSLGMPYSKIYETISRIERVTGRKVVNSKCGGRGGGGSSLTDFGEKLLSIYESALARLTSNGFNNGKPFNLDTTTSSIAYSYDPVLSRVLSMVTADSPNASTQRIQTSSFRALAMLSLELVDVACLHLYDPDTNSFNTPYIEKLRLDGNVKRIGGYLREIVFVYRPGLEVKHLDDLIQKLLSGELVLANMNRGSGTRIILEHTLRTYAKKLNIDLSRVRGLGTEIHSHEDIAKYVKSGKADTGLTLRYIADRYGLGYVRLMWEVYECYALKNRENIIVKKIENLMRSKDFVNYISRIPGYRPL</sequence>
<dbReference type="PANTHER" id="PTHR38431:SF1">
    <property type="entry name" value="BLL2305 PROTEIN"/>
    <property type="match status" value="1"/>
</dbReference>
<reference evidence="2" key="1">
    <citation type="journal article" date="2020" name="mSystems">
        <title>Genome- and Community-Level Interaction Insights into Carbon Utilization and Element Cycling Functions of Hydrothermarchaeota in Hydrothermal Sediment.</title>
        <authorList>
            <person name="Zhou Z."/>
            <person name="Liu Y."/>
            <person name="Xu W."/>
            <person name="Pan J."/>
            <person name="Luo Z.H."/>
            <person name="Li M."/>
        </authorList>
    </citation>
    <scope>NUCLEOTIDE SEQUENCE [LARGE SCALE GENOMIC DNA]</scope>
    <source>
        <strain evidence="2">SpSt-16</strain>
    </source>
</reference>
<dbReference type="AlphaFoldDB" id="A0A7C2ZNR7"/>
<dbReference type="EMBL" id="DSGT01000009">
    <property type="protein sequence ID" value="HEW53199.1"/>
    <property type="molecule type" value="Genomic_DNA"/>
</dbReference>